<dbReference type="AlphaFoldDB" id="A0A1M2W5G9"/>
<feature type="region of interest" description="Disordered" evidence="1">
    <location>
        <begin position="1142"/>
        <end position="1164"/>
    </location>
</feature>
<keyword evidence="3" id="KW-1185">Reference proteome</keyword>
<dbReference type="EMBL" id="MNAD01000199">
    <property type="protein sequence ID" value="OJT15101.1"/>
    <property type="molecule type" value="Genomic_DNA"/>
</dbReference>
<proteinExistence type="predicted"/>
<dbReference type="InterPro" id="IPR014752">
    <property type="entry name" value="Arrestin-like_C"/>
</dbReference>
<dbReference type="OrthoDB" id="298939at2759"/>
<evidence type="ECO:0000313" key="2">
    <source>
        <dbReference type="EMBL" id="OJT15101.1"/>
    </source>
</evidence>
<feature type="region of interest" description="Disordered" evidence="1">
    <location>
        <begin position="996"/>
        <end position="1090"/>
    </location>
</feature>
<feature type="region of interest" description="Disordered" evidence="1">
    <location>
        <begin position="1"/>
        <end position="20"/>
    </location>
</feature>
<dbReference type="PANTHER" id="PTHR48125">
    <property type="entry name" value="LP07818P1"/>
    <property type="match status" value="1"/>
</dbReference>
<evidence type="ECO:0000256" key="1">
    <source>
        <dbReference type="SAM" id="MobiDB-lite"/>
    </source>
</evidence>
<feature type="compositionally biased region" description="Basic and acidic residues" evidence="1">
    <location>
        <begin position="744"/>
        <end position="784"/>
    </location>
</feature>
<sequence>MAGTAQQTRPEPMNASPYHSKVRVSLKFPDTEFAAGGTVTGKMELECKAEKGLGIGVIMVELYAIEELTSRDHSAKSPFLHTRRLFQGPGLPPSNSVHPYPSPGDPPLPSNYYHARRGITSFLFQFPLPHTSPSSIDFGSGLARVRYEVRASIGVAWKGEKKLVTDKRPVDVVERFDGFRRVDPEGVVVGENGKIWMQGKVLGGFMVAGEPACIELMVKNHSTKKKQPLQLSDTVTSVSFRGPEYIIPPGGEGVANLVVDVPKNARGVKGGRRIGDEGKINIHLDLPVAILHPSVAPDIPAYDMYAIPPAPSAAPVYDPASGMFYQPPTSPAPYLDRPTSPYSYPALPMSPPIGPYVEHGQVWLPPPSMSPIPYNGYTPAPYYGYMASPPTSAFPYFPPPRPSSAEPTPSQPLYNMPPGLPPAVAAPPLLPMPTGGSQPGIREEGKGERASRISHHLRLSSRHRSVSPPAHRFHLSDAAPPVPVAFAAAPTTLDAAHDATVSPGSSPATRRGGATTLSLSPLLTGGEVVSPRPMLSPKRSFTNDPFDQVTQVENLERIAARAEQQNAGPVVPSSGPALGEDTRDKTLPRPPVPTDKENIPTPRSRAESLFPADFLDTDAAAAETPPTPTLAAVTSLKVPRGLRPGNDASGLDALEARLLAEVGTRKPEKGERPPDVRTVLPIAIPRATDVDPPNDSAISSLTLPGLDVDGDERTLRRGNMSAHGGSDREGGDELLPTSTTRARASKETMRARDSKETVRGRDRGSKETKSASGGTKRERGEKNTSKRSANPEAAPEKDKELHHLRKAAQGRIAAWLGNIDPEVPPPSGTPPPATPPPVALSPPAKPTVRAASSSPARSPARSPVVSPACSPLPSPKVSLPELPSPEPVAASQPQTGTDTPPADQVAPKEAQAAPNPRSSGFIAIGSVRAAPTLHATGTRPGQKGTAPWYAYLLPKASPRLAVYPPRSLDPEVKYDVRSARGGRGGIVTSVASLWASATQTPPQEAPKPPIVALKPQRKPTKLVEQWTAAATPAAPKSEPSKSPAPQTDPRPRALRPLAKTAASSPSVTPSPPSVDTAPASGGGMPARRARMVKSASVPAVVSSSLATPMISSTASLARPAPAPAERHKMNVKLPPTISEDAPRVASQALPTSASGSTPAVAKSPKAELAFGQARLRELIKRYQGQVNS</sequence>
<comment type="caution">
    <text evidence="2">The sequence shown here is derived from an EMBL/GenBank/DDBJ whole genome shotgun (WGS) entry which is preliminary data.</text>
</comment>
<dbReference type="STRING" id="154538.A0A1M2W5G9"/>
<feature type="compositionally biased region" description="Low complexity" evidence="1">
    <location>
        <begin position="846"/>
        <end position="871"/>
    </location>
</feature>
<evidence type="ECO:0008006" key="4">
    <source>
        <dbReference type="Google" id="ProtNLM"/>
    </source>
</evidence>
<reference evidence="2 3" key="1">
    <citation type="submission" date="2016-10" db="EMBL/GenBank/DDBJ databases">
        <title>Genome sequence of the basidiomycete white-rot fungus Trametes pubescens.</title>
        <authorList>
            <person name="Makela M.R."/>
            <person name="Granchi Z."/>
            <person name="Peng M."/>
            <person name="De Vries R.P."/>
            <person name="Grigoriev I."/>
            <person name="Riley R."/>
            <person name="Hilden K."/>
        </authorList>
    </citation>
    <scope>NUCLEOTIDE SEQUENCE [LARGE SCALE GENOMIC DNA]</scope>
    <source>
        <strain evidence="2 3">FBCC735</strain>
    </source>
</reference>
<feature type="compositionally biased region" description="Pro residues" evidence="1">
    <location>
        <begin position="822"/>
        <end position="845"/>
    </location>
</feature>
<dbReference type="Proteomes" id="UP000184267">
    <property type="component" value="Unassembled WGS sequence"/>
</dbReference>
<dbReference type="Gene3D" id="2.60.40.640">
    <property type="match status" value="1"/>
</dbReference>
<feature type="region of interest" description="Disordered" evidence="1">
    <location>
        <begin position="562"/>
        <end position="606"/>
    </location>
</feature>
<feature type="compositionally biased region" description="Basic and acidic residues" evidence="1">
    <location>
        <begin position="663"/>
        <end position="675"/>
    </location>
</feature>
<gene>
    <name evidence="2" type="ORF">TRAPUB_8358</name>
</gene>
<dbReference type="PANTHER" id="PTHR48125:SF12">
    <property type="entry name" value="AT HOOK TRANSCRIPTION FACTOR FAMILY-RELATED"/>
    <property type="match status" value="1"/>
</dbReference>
<name>A0A1M2W5G9_TRAPU</name>
<dbReference type="OMA" id="MNASPYH"/>
<accession>A0A1M2W5G9</accession>
<feature type="compositionally biased region" description="Low complexity" evidence="1">
    <location>
        <begin position="512"/>
        <end position="526"/>
    </location>
</feature>
<organism evidence="2 3">
    <name type="scientific">Trametes pubescens</name>
    <name type="common">White-rot fungus</name>
    <dbReference type="NCBI Taxonomy" id="154538"/>
    <lineage>
        <taxon>Eukaryota</taxon>
        <taxon>Fungi</taxon>
        <taxon>Dikarya</taxon>
        <taxon>Basidiomycota</taxon>
        <taxon>Agaricomycotina</taxon>
        <taxon>Agaricomycetes</taxon>
        <taxon>Polyporales</taxon>
        <taxon>Polyporaceae</taxon>
        <taxon>Trametes</taxon>
    </lineage>
</organism>
<feature type="compositionally biased region" description="Low complexity" evidence="1">
    <location>
        <begin position="1027"/>
        <end position="1045"/>
    </location>
</feature>
<evidence type="ECO:0000313" key="3">
    <source>
        <dbReference type="Proteomes" id="UP000184267"/>
    </source>
</evidence>
<feature type="compositionally biased region" description="Polar residues" evidence="1">
    <location>
        <begin position="1148"/>
        <end position="1157"/>
    </location>
</feature>
<feature type="compositionally biased region" description="Low complexity" evidence="1">
    <location>
        <begin position="1058"/>
        <end position="1079"/>
    </location>
</feature>
<feature type="region of interest" description="Disordered" evidence="1">
    <location>
        <begin position="497"/>
        <end position="546"/>
    </location>
</feature>
<protein>
    <recommendedName>
        <fullName evidence="4">Arrestin-like N-terminal domain-containing protein</fullName>
    </recommendedName>
</protein>
<feature type="region of interest" description="Disordered" evidence="1">
    <location>
        <begin position="662"/>
        <end position="919"/>
    </location>
</feature>